<evidence type="ECO:0000256" key="1">
    <source>
        <dbReference type="ARBA" id="ARBA00004141"/>
    </source>
</evidence>
<dbReference type="AlphaFoldDB" id="A0AAN8S8P4"/>
<evidence type="ECO:0000256" key="10">
    <source>
        <dbReference type="SAM" id="Phobius"/>
    </source>
</evidence>
<evidence type="ECO:0000256" key="6">
    <source>
        <dbReference type="ARBA" id="ARBA00022786"/>
    </source>
</evidence>
<dbReference type="PANTHER" id="PTHR46065">
    <property type="entry name" value="E3 UBIQUITIN-PROTEIN LIGASE MARCH 2/3 FAMILY MEMBER"/>
    <property type="match status" value="1"/>
</dbReference>
<dbReference type="InterPro" id="IPR011016">
    <property type="entry name" value="Znf_RING-CH"/>
</dbReference>
<keyword evidence="8 10" id="KW-1133">Transmembrane helix</keyword>
<dbReference type="SMART" id="SM00744">
    <property type="entry name" value="RINGv"/>
    <property type="match status" value="1"/>
</dbReference>
<evidence type="ECO:0000256" key="7">
    <source>
        <dbReference type="ARBA" id="ARBA00022833"/>
    </source>
</evidence>
<dbReference type="GO" id="GO:0016567">
    <property type="term" value="P:protein ubiquitination"/>
    <property type="evidence" value="ECO:0007669"/>
    <property type="project" value="TreeGrafter"/>
</dbReference>
<dbReference type="PROSITE" id="PS51292">
    <property type="entry name" value="ZF_RING_CH"/>
    <property type="match status" value="1"/>
</dbReference>
<evidence type="ECO:0000256" key="2">
    <source>
        <dbReference type="ARBA" id="ARBA00022679"/>
    </source>
</evidence>
<comment type="subcellular location">
    <subcellularLocation>
        <location evidence="1">Membrane</location>
        <topology evidence="1">Multi-pass membrane protein</topology>
    </subcellularLocation>
</comment>
<evidence type="ECO:0000256" key="5">
    <source>
        <dbReference type="ARBA" id="ARBA00022771"/>
    </source>
</evidence>
<reference evidence="12 13" key="1">
    <citation type="submission" date="2023-10" db="EMBL/GenBank/DDBJ databases">
        <title>Genomes of two closely related lineages of the louse Polyplax serrata with different host specificities.</title>
        <authorList>
            <person name="Martinu J."/>
            <person name="Tarabai H."/>
            <person name="Stefka J."/>
            <person name="Hypsa V."/>
        </authorList>
    </citation>
    <scope>NUCLEOTIDE SEQUENCE [LARGE SCALE GENOMIC DNA]</scope>
    <source>
        <strain evidence="12">HR10_N</strain>
    </source>
</reference>
<evidence type="ECO:0000256" key="8">
    <source>
        <dbReference type="ARBA" id="ARBA00022989"/>
    </source>
</evidence>
<dbReference type="PANTHER" id="PTHR46065:SF3">
    <property type="entry name" value="FI20425P1"/>
    <property type="match status" value="1"/>
</dbReference>
<feature type="transmembrane region" description="Helical" evidence="10">
    <location>
        <begin position="183"/>
        <end position="207"/>
    </location>
</feature>
<gene>
    <name evidence="12" type="ORF">RUM43_005578</name>
</gene>
<dbReference type="EMBL" id="JAWJWE010000037">
    <property type="protein sequence ID" value="KAK6625284.1"/>
    <property type="molecule type" value="Genomic_DNA"/>
</dbReference>
<evidence type="ECO:0000313" key="13">
    <source>
        <dbReference type="Proteomes" id="UP001372834"/>
    </source>
</evidence>
<keyword evidence="2" id="KW-0808">Transferase</keyword>
<dbReference type="SUPFAM" id="SSF57850">
    <property type="entry name" value="RING/U-box"/>
    <property type="match status" value="1"/>
</dbReference>
<comment type="caution">
    <text evidence="12">The sequence shown here is derived from an EMBL/GenBank/DDBJ whole genome shotgun (WGS) entry which is preliminary data.</text>
</comment>
<accession>A0AAN8S8P4</accession>
<dbReference type="GO" id="GO:0004842">
    <property type="term" value="F:ubiquitin-protein transferase activity"/>
    <property type="evidence" value="ECO:0007669"/>
    <property type="project" value="TreeGrafter"/>
</dbReference>
<dbReference type="Pfam" id="PF12906">
    <property type="entry name" value="RINGv"/>
    <property type="match status" value="1"/>
</dbReference>
<proteinExistence type="predicted"/>
<keyword evidence="7" id="KW-0862">Zinc</keyword>
<keyword evidence="6" id="KW-0833">Ubl conjugation pathway</keyword>
<evidence type="ECO:0000256" key="3">
    <source>
        <dbReference type="ARBA" id="ARBA00022692"/>
    </source>
</evidence>
<dbReference type="Proteomes" id="UP001372834">
    <property type="component" value="Unassembled WGS sequence"/>
</dbReference>
<dbReference type="Gene3D" id="3.30.40.10">
    <property type="entry name" value="Zinc/RING finger domain, C3HC4 (zinc finger)"/>
    <property type="match status" value="1"/>
</dbReference>
<dbReference type="GO" id="GO:0016020">
    <property type="term" value="C:membrane"/>
    <property type="evidence" value="ECO:0007669"/>
    <property type="project" value="UniProtKB-SubCell"/>
</dbReference>
<name>A0AAN8S8P4_POLSC</name>
<feature type="domain" description="RING-CH-type" evidence="11">
    <location>
        <begin position="96"/>
        <end position="156"/>
    </location>
</feature>
<evidence type="ECO:0000256" key="4">
    <source>
        <dbReference type="ARBA" id="ARBA00022723"/>
    </source>
</evidence>
<protein>
    <recommendedName>
        <fullName evidence="11">RING-CH-type domain-containing protein</fullName>
    </recommendedName>
</protein>
<keyword evidence="3 10" id="KW-0812">Transmembrane</keyword>
<evidence type="ECO:0000313" key="12">
    <source>
        <dbReference type="EMBL" id="KAK6625284.1"/>
    </source>
</evidence>
<keyword evidence="9 10" id="KW-0472">Membrane</keyword>
<keyword evidence="4" id="KW-0479">Metal-binding</keyword>
<dbReference type="InterPro" id="IPR013083">
    <property type="entry name" value="Znf_RING/FYVE/PHD"/>
</dbReference>
<keyword evidence="5" id="KW-0863">Zinc-finger</keyword>
<sequence length="307" mass="34698">MEGFPARETSSQDENAMNLTGRLLEFAPGVASEQLTEKQEIALKKATFYFYKQLMLQQNKTNHLVSLPFPTLVHSFASLINPLTLCFRLNKSHVSLESSPSDTCRICREAGSKEDLLTTCRCKGTMKFIHLSCLERWLAESGSNQCELCSFQYKTVRTPKYSVIKSIILWLQNPGRRRDARELMLDFLALIVLTPMAFFGTYMALLAADTWYNTEDSVLVSPTLTRIVSLGCLGVIGAIDTAYLSWLLLRAQHHVKAWHRWRRKNCFVTVILSPPKVEEDTKISSGAYKENACVKTEEVVSMPSNPS</sequence>
<organism evidence="12 13">
    <name type="scientific">Polyplax serrata</name>
    <name type="common">Common mouse louse</name>
    <dbReference type="NCBI Taxonomy" id="468196"/>
    <lineage>
        <taxon>Eukaryota</taxon>
        <taxon>Metazoa</taxon>
        <taxon>Ecdysozoa</taxon>
        <taxon>Arthropoda</taxon>
        <taxon>Hexapoda</taxon>
        <taxon>Insecta</taxon>
        <taxon>Pterygota</taxon>
        <taxon>Neoptera</taxon>
        <taxon>Paraneoptera</taxon>
        <taxon>Psocodea</taxon>
        <taxon>Troctomorpha</taxon>
        <taxon>Phthiraptera</taxon>
        <taxon>Anoplura</taxon>
        <taxon>Polyplacidae</taxon>
        <taxon>Polyplax</taxon>
    </lineage>
</organism>
<evidence type="ECO:0000259" key="11">
    <source>
        <dbReference type="PROSITE" id="PS51292"/>
    </source>
</evidence>
<feature type="transmembrane region" description="Helical" evidence="10">
    <location>
        <begin position="227"/>
        <end position="249"/>
    </location>
</feature>
<evidence type="ECO:0000256" key="9">
    <source>
        <dbReference type="ARBA" id="ARBA00023136"/>
    </source>
</evidence>
<dbReference type="GO" id="GO:0008270">
    <property type="term" value="F:zinc ion binding"/>
    <property type="evidence" value="ECO:0007669"/>
    <property type="project" value="UniProtKB-KW"/>
</dbReference>